<protein>
    <submittedName>
        <fullName evidence="3">Uncharacterized protein</fullName>
    </submittedName>
</protein>
<name>A0A067KVE8_JATCU</name>
<evidence type="ECO:0000256" key="2">
    <source>
        <dbReference type="SAM" id="MobiDB-lite"/>
    </source>
</evidence>
<dbReference type="OrthoDB" id="343838at2759"/>
<feature type="region of interest" description="Disordered" evidence="2">
    <location>
        <begin position="168"/>
        <end position="204"/>
    </location>
</feature>
<accession>A0A067KVE8</accession>
<evidence type="ECO:0000256" key="1">
    <source>
        <dbReference type="SAM" id="Coils"/>
    </source>
</evidence>
<feature type="region of interest" description="Disordered" evidence="2">
    <location>
        <begin position="1"/>
        <end position="30"/>
    </location>
</feature>
<reference evidence="3 4" key="1">
    <citation type="journal article" date="2014" name="PLoS ONE">
        <title>Global Analysis of Gene Expression Profiles in Physic Nut (Jatropha curcas L.) Seedlings Exposed to Salt Stress.</title>
        <authorList>
            <person name="Zhang L."/>
            <person name="Zhang C."/>
            <person name="Wu P."/>
            <person name="Chen Y."/>
            <person name="Li M."/>
            <person name="Jiang H."/>
            <person name="Wu G."/>
        </authorList>
    </citation>
    <scope>NUCLEOTIDE SEQUENCE [LARGE SCALE GENOMIC DNA]</scope>
    <source>
        <strain evidence="4">cv. GZQX0401</strain>
        <tissue evidence="3">Young leaves</tissue>
    </source>
</reference>
<evidence type="ECO:0000313" key="3">
    <source>
        <dbReference type="EMBL" id="KDP36205.1"/>
    </source>
</evidence>
<keyword evidence="4" id="KW-1185">Reference proteome</keyword>
<dbReference type="Proteomes" id="UP000027138">
    <property type="component" value="Unassembled WGS sequence"/>
</dbReference>
<organism evidence="3 4">
    <name type="scientific">Jatropha curcas</name>
    <name type="common">Barbados nut</name>
    <dbReference type="NCBI Taxonomy" id="180498"/>
    <lineage>
        <taxon>Eukaryota</taxon>
        <taxon>Viridiplantae</taxon>
        <taxon>Streptophyta</taxon>
        <taxon>Embryophyta</taxon>
        <taxon>Tracheophyta</taxon>
        <taxon>Spermatophyta</taxon>
        <taxon>Magnoliopsida</taxon>
        <taxon>eudicotyledons</taxon>
        <taxon>Gunneridae</taxon>
        <taxon>Pentapetalae</taxon>
        <taxon>rosids</taxon>
        <taxon>fabids</taxon>
        <taxon>Malpighiales</taxon>
        <taxon>Euphorbiaceae</taxon>
        <taxon>Crotonoideae</taxon>
        <taxon>Jatropheae</taxon>
        <taxon>Jatropha</taxon>
    </lineage>
</organism>
<proteinExistence type="predicted"/>
<dbReference type="EMBL" id="KK914451">
    <property type="protein sequence ID" value="KDP36205.1"/>
    <property type="molecule type" value="Genomic_DNA"/>
</dbReference>
<keyword evidence="1" id="KW-0175">Coiled coil</keyword>
<feature type="compositionally biased region" description="Low complexity" evidence="2">
    <location>
        <begin position="168"/>
        <end position="179"/>
    </location>
</feature>
<feature type="coiled-coil region" evidence="1">
    <location>
        <begin position="95"/>
        <end position="136"/>
    </location>
</feature>
<evidence type="ECO:0000313" key="4">
    <source>
        <dbReference type="Proteomes" id="UP000027138"/>
    </source>
</evidence>
<dbReference type="AlphaFoldDB" id="A0A067KVE8"/>
<gene>
    <name evidence="3" type="ORF">JCGZ_10296</name>
</gene>
<feature type="compositionally biased region" description="Basic and acidic residues" evidence="2">
    <location>
        <begin position="17"/>
        <end position="28"/>
    </location>
</feature>
<sequence>MAPKKVKSSKVSNVTEAMKKKSKVENSDKGLPLVVLDPPTTDVGGVLESCEVMDVRAYFLKKYRLNYSLQNYQLSQEMSQHCLFHADEARYKPEIDARDVELEKLKEEIRAQVEKVKILEVRNQELEEGLHGLRDQKGSATEDLDKVCSSLKSNILLELKGRVDLVDLPSSSQLPQGPSTQDPSITFEVGEQANVELSLGERDE</sequence>